<protein>
    <submittedName>
        <fullName evidence="1">Nipblb protein</fullName>
    </submittedName>
</protein>
<name>A0A812J3Q0_9DINO</name>
<evidence type="ECO:0000313" key="1">
    <source>
        <dbReference type="EMBL" id="CAE7195626.1"/>
    </source>
</evidence>
<dbReference type="Proteomes" id="UP000604046">
    <property type="component" value="Unassembled WGS sequence"/>
</dbReference>
<organism evidence="1 3">
    <name type="scientific">Symbiodinium natans</name>
    <dbReference type="NCBI Taxonomy" id="878477"/>
    <lineage>
        <taxon>Eukaryota</taxon>
        <taxon>Sar</taxon>
        <taxon>Alveolata</taxon>
        <taxon>Dinophyceae</taxon>
        <taxon>Suessiales</taxon>
        <taxon>Symbiodiniaceae</taxon>
        <taxon>Symbiodinium</taxon>
    </lineage>
</organism>
<evidence type="ECO:0000313" key="2">
    <source>
        <dbReference type="EMBL" id="CAE7373343.1"/>
    </source>
</evidence>
<accession>A0A812J3Q0</accession>
<dbReference type="EMBL" id="CAJNDS010000347">
    <property type="protein sequence ID" value="CAE7195626.1"/>
    <property type="molecule type" value="Genomic_DNA"/>
</dbReference>
<proteinExistence type="predicted"/>
<dbReference type="AlphaFoldDB" id="A0A812J3Q0"/>
<reference evidence="1" key="1">
    <citation type="submission" date="2021-02" db="EMBL/GenBank/DDBJ databases">
        <authorList>
            <person name="Dougan E. K."/>
            <person name="Rhodes N."/>
            <person name="Thang M."/>
            <person name="Chan C."/>
        </authorList>
    </citation>
    <scope>NUCLEOTIDE SEQUENCE</scope>
</reference>
<comment type="caution">
    <text evidence="1">The sequence shown here is derived from an EMBL/GenBank/DDBJ whole genome shotgun (WGS) entry which is preliminary data.</text>
</comment>
<dbReference type="EMBL" id="CAJNDS010002208">
    <property type="protein sequence ID" value="CAE7373343.1"/>
    <property type="molecule type" value="Genomic_DNA"/>
</dbReference>
<evidence type="ECO:0000313" key="3">
    <source>
        <dbReference type="Proteomes" id="UP000604046"/>
    </source>
</evidence>
<gene>
    <name evidence="1" type="primary">nipblb</name>
    <name evidence="2" type="ORF">SNAT2548_LOCUS20398</name>
    <name evidence="1" type="ORF">SNAT2548_LOCUS5418</name>
</gene>
<sequence>MFASLGCYGRQPGHEERDLHRWLQGLYGIGLELYWTTMKLQAGPRGVHASSCTSFRTAPPYMQVPTSTRAEDVDVPVLLPHEILHALAHAGPAQAAGVGEELL</sequence>
<keyword evidence="3" id="KW-1185">Reference proteome</keyword>